<feature type="compositionally biased region" description="Low complexity" evidence="1">
    <location>
        <begin position="30"/>
        <end position="42"/>
    </location>
</feature>
<evidence type="ECO:0000313" key="3">
    <source>
        <dbReference type="Proteomes" id="UP000289738"/>
    </source>
</evidence>
<gene>
    <name evidence="2" type="ORF">Ahy_B02g060683</name>
</gene>
<keyword evidence="3" id="KW-1185">Reference proteome</keyword>
<organism evidence="2 3">
    <name type="scientific">Arachis hypogaea</name>
    <name type="common">Peanut</name>
    <dbReference type="NCBI Taxonomy" id="3818"/>
    <lineage>
        <taxon>Eukaryota</taxon>
        <taxon>Viridiplantae</taxon>
        <taxon>Streptophyta</taxon>
        <taxon>Embryophyta</taxon>
        <taxon>Tracheophyta</taxon>
        <taxon>Spermatophyta</taxon>
        <taxon>Magnoliopsida</taxon>
        <taxon>eudicotyledons</taxon>
        <taxon>Gunneridae</taxon>
        <taxon>Pentapetalae</taxon>
        <taxon>rosids</taxon>
        <taxon>fabids</taxon>
        <taxon>Fabales</taxon>
        <taxon>Fabaceae</taxon>
        <taxon>Papilionoideae</taxon>
        <taxon>50 kb inversion clade</taxon>
        <taxon>dalbergioids sensu lato</taxon>
        <taxon>Dalbergieae</taxon>
        <taxon>Pterocarpus clade</taxon>
        <taxon>Arachis</taxon>
    </lineage>
</organism>
<name>A0A445AJ92_ARAHY</name>
<feature type="compositionally biased region" description="Polar residues" evidence="1">
    <location>
        <begin position="280"/>
        <end position="290"/>
    </location>
</feature>
<evidence type="ECO:0000313" key="2">
    <source>
        <dbReference type="EMBL" id="RYR26450.1"/>
    </source>
</evidence>
<feature type="region of interest" description="Disordered" evidence="1">
    <location>
        <begin position="268"/>
        <end position="290"/>
    </location>
</feature>
<dbReference type="Proteomes" id="UP000289738">
    <property type="component" value="Chromosome B02"/>
</dbReference>
<accession>A0A445AJ92</accession>
<dbReference type="EMBL" id="SDMP01000012">
    <property type="protein sequence ID" value="RYR26450.1"/>
    <property type="molecule type" value="Genomic_DNA"/>
</dbReference>
<feature type="region of interest" description="Disordered" evidence="1">
    <location>
        <begin position="1"/>
        <end position="58"/>
    </location>
</feature>
<evidence type="ECO:0000256" key="1">
    <source>
        <dbReference type="SAM" id="MobiDB-lite"/>
    </source>
</evidence>
<feature type="compositionally biased region" description="Polar residues" evidence="1">
    <location>
        <begin position="8"/>
        <end position="17"/>
    </location>
</feature>
<sequence>MADEESNVNDGFSTNDSIPIIVQQADVTSRSKGSSVNGGNNSQKPQQHSEYSRDYNVGSTSNAANSMAVYRQQVEESHHDLLNLLTQQMTTILNPMMADHKSKFEHYDEGERHDVRRNNEGFENVFQNKNNVLNRGNLHIVPHGIGFYMRRKLLNVHIPDLAHLAEKVHQTELMKKEKEKYRSEQRSKSKPFTRKEKVAYVTMESSEEELDFEAEIDLAELKKGPPYQKIKDRDVSLCPRCNAVFDAEAAAIFEKERIKKELALREEQAHQRQPIRHVEGQSSKTPQQNMVCNGFGTVRSSKIEMPSIEETHSGDIEDLLEIKFPIIVVELEDTPGAG</sequence>
<proteinExistence type="predicted"/>
<dbReference type="AlphaFoldDB" id="A0A445AJ92"/>
<comment type="caution">
    <text evidence="2">The sequence shown here is derived from an EMBL/GenBank/DDBJ whole genome shotgun (WGS) entry which is preliminary data.</text>
</comment>
<reference evidence="2 3" key="1">
    <citation type="submission" date="2019-01" db="EMBL/GenBank/DDBJ databases">
        <title>Sequencing of cultivated peanut Arachis hypogaea provides insights into genome evolution and oil improvement.</title>
        <authorList>
            <person name="Chen X."/>
        </authorList>
    </citation>
    <scope>NUCLEOTIDE SEQUENCE [LARGE SCALE GENOMIC DNA]</scope>
    <source>
        <strain evidence="3">cv. Fuhuasheng</strain>
        <tissue evidence="2">Leaves</tissue>
    </source>
</reference>
<protein>
    <submittedName>
        <fullName evidence="2">Uncharacterized protein</fullName>
    </submittedName>
</protein>